<dbReference type="Gene3D" id="3.30.70.270">
    <property type="match status" value="1"/>
</dbReference>
<dbReference type="Gene3D" id="3.10.10.10">
    <property type="entry name" value="HIV Type 1 Reverse Transcriptase, subunit A, domain 1"/>
    <property type="match status" value="1"/>
</dbReference>
<gene>
    <name evidence="2" type="ORF">E5676_scaffold119G001730</name>
    <name evidence="1" type="ORF">E6C27_scaffold548G002270</name>
</gene>
<dbReference type="Proteomes" id="UP000321947">
    <property type="component" value="Unassembled WGS sequence"/>
</dbReference>
<evidence type="ECO:0000313" key="1">
    <source>
        <dbReference type="EMBL" id="KAA0064264.1"/>
    </source>
</evidence>
<accession>A0A5A7VAK0</accession>
<proteinExistence type="predicted"/>
<dbReference type="AlphaFoldDB" id="A0A5A7VAK0"/>
<dbReference type="InterPro" id="IPR043502">
    <property type="entry name" value="DNA/RNA_pol_sf"/>
</dbReference>
<dbReference type="EMBL" id="SSTD01007659">
    <property type="protein sequence ID" value="TYK18634.1"/>
    <property type="molecule type" value="Genomic_DNA"/>
</dbReference>
<dbReference type="PANTHER" id="PTHR24559">
    <property type="entry name" value="TRANSPOSON TY3-I GAG-POL POLYPROTEIN"/>
    <property type="match status" value="1"/>
</dbReference>
<organism evidence="1 3">
    <name type="scientific">Cucumis melo var. makuwa</name>
    <name type="common">Oriental melon</name>
    <dbReference type="NCBI Taxonomy" id="1194695"/>
    <lineage>
        <taxon>Eukaryota</taxon>
        <taxon>Viridiplantae</taxon>
        <taxon>Streptophyta</taxon>
        <taxon>Embryophyta</taxon>
        <taxon>Tracheophyta</taxon>
        <taxon>Spermatophyta</taxon>
        <taxon>Magnoliopsida</taxon>
        <taxon>eudicotyledons</taxon>
        <taxon>Gunneridae</taxon>
        <taxon>Pentapetalae</taxon>
        <taxon>rosids</taxon>
        <taxon>fabids</taxon>
        <taxon>Cucurbitales</taxon>
        <taxon>Cucurbitaceae</taxon>
        <taxon>Benincaseae</taxon>
        <taxon>Cucumis</taxon>
    </lineage>
</organism>
<evidence type="ECO:0000313" key="2">
    <source>
        <dbReference type="EMBL" id="TYK18634.1"/>
    </source>
</evidence>
<protein>
    <submittedName>
        <fullName evidence="1">RNA-directed DNA polymerase-like protein</fullName>
    </submittedName>
</protein>
<dbReference type="OrthoDB" id="1428873at2759"/>
<evidence type="ECO:0000313" key="4">
    <source>
        <dbReference type="Proteomes" id="UP000321947"/>
    </source>
</evidence>
<dbReference type="InterPro" id="IPR043128">
    <property type="entry name" value="Rev_trsase/Diguanyl_cyclase"/>
</dbReference>
<dbReference type="SUPFAM" id="SSF56672">
    <property type="entry name" value="DNA/RNA polymerases"/>
    <property type="match status" value="1"/>
</dbReference>
<keyword evidence="1" id="KW-0808">Transferase</keyword>
<dbReference type="Proteomes" id="UP000321393">
    <property type="component" value="Unassembled WGS sequence"/>
</dbReference>
<comment type="caution">
    <text evidence="1">The sequence shown here is derived from an EMBL/GenBank/DDBJ whole genome shotgun (WGS) entry which is preliminary data.</text>
</comment>
<dbReference type="EMBL" id="SSTE01001908">
    <property type="protein sequence ID" value="KAA0064264.1"/>
    <property type="molecule type" value="Genomic_DNA"/>
</dbReference>
<sequence length="207" mass="23854">MGNVPEKIIDPGSFIVPCSIGGMDLGRCAFIDVHQGELTMQFNDKEVKFNVVNAMEFPTDAKNYSAIESLGVIYPIVDSEWVNPIQCVPKKGMIVIKNENNEMILTRTVTKWQICMDYYKLNAVMKKDHFPLPFVDQRLDRLAGRKFYYFLDGYYGYNQITIAPEDLHKTTLHVLMEHLHFVACLSRLMQCINDILEVHDGYLLRLP</sequence>
<keyword evidence="1" id="KW-0548">Nucleotidyltransferase</keyword>
<name>A0A5A7VAK0_CUCMM</name>
<evidence type="ECO:0000313" key="3">
    <source>
        <dbReference type="Proteomes" id="UP000321393"/>
    </source>
</evidence>
<reference evidence="3 4" key="1">
    <citation type="submission" date="2019-08" db="EMBL/GenBank/DDBJ databases">
        <title>Draft genome sequences of two oriental melons (Cucumis melo L. var makuwa).</title>
        <authorList>
            <person name="Kwon S.-Y."/>
        </authorList>
    </citation>
    <scope>NUCLEOTIDE SEQUENCE [LARGE SCALE GENOMIC DNA]</scope>
    <source>
        <strain evidence="4">cv. Chang Bougi</strain>
        <strain evidence="3">cv. SW 3</strain>
        <tissue evidence="1">Leaf</tissue>
    </source>
</reference>
<dbReference type="PANTHER" id="PTHR24559:SF444">
    <property type="entry name" value="REVERSE TRANSCRIPTASE DOMAIN-CONTAINING PROTEIN"/>
    <property type="match status" value="1"/>
</dbReference>
<dbReference type="GO" id="GO:0003964">
    <property type="term" value="F:RNA-directed DNA polymerase activity"/>
    <property type="evidence" value="ECO:0007669"/>
    <property type="project" value="UniProtKB-KW"/>
</dbReference>
<keyword evidence="1" id="KW-0695">RNA-directed DNA polymerase</keyword>
<dbReference type="InterPro" id="IPR053134">
    <property type="entry name" value="RNA-dir_DNA_polymerase"/>
</dbReference>